<proteinExistence type="predicted"/>
<comment type="caution">
    <text evidence="2">The sequence shown here is derived from an EMBL/GenBank/DDBJ whole genome shotgun (WGS) entry which is preliminary data.</text>
</comment>
<dbReference type="EMBL" id="JBHPEI010000060">
    <property type="protein sequence ID" value="MFC1800052.1"/>
    <property type="molecule type" value="Genomic_DNA"/>
</dbReference>
<keyword evidence="3" id="KW-1185">Reference proteome</keyword>
<sequence length="328" mass="35732">MKLMRVIITLVCLITVAAPAFGMMDKVGTSGALFLKIGMDPRRVAMGEASGAVVGDAASVFSNPAGLAALKTREVFVSDTEWIAGIRVISGAYAFPLKSRGVIALSAITVNYGTMPLVREAEADAVVEEFTPRDLALGISYATEWTDRLLIGGSFKYLDQSISDLSSRGIAFDFGTVYYTGFRTLRLAMATNNFGPDMRFDGNYNHSYYIGTAYVEQEKVYGSYNLPLNFRIGMAYDFYPGQNSRLTAAFDATHPNDYSEKVHFGSEYAWGEKLFLRAGYTSNSEEQGLSAGCGATLNSDWGKGFVNYAYTDFGVFQGVHRVALGVSF</sequence>
<dbReference type="Proteomes" id="UP001594288">
    <property type="component" value="Unassembled WGS sequence"/>
</dbReference>
<evidence type="ECO:0000259" key="1">
    <source>
        <dbReference type="Pfam" id="PF19572"/>
    </source>
</evidence>
<accession>A0ABV6YQ58</accession>
<evidence type="ECO:0000313" key="3">
    <source>
        <dbReference type="Proteomes" id="UP001594288"/>
    </source>
</evidence>
<dbReference type="SUPFAM" id="SSF56935">
    <property type="entry name" value="Porins"/>
    <property type="match status" value="1"/>
</dbReference>
<feature type="domain" description="Type IX secretion system protein PorV" evidence="1">
    <location>
        <begin position="26"/>
        <end position="249"/>
    </location>
</feature>
<dbReference type="Pfam" id="PF19572">
    <property type="entry name" value="PorV"/>
    <property type="match status" value="1"/>
</dbReference>
<evidence type="ECO:0000313" key="2">
    <source>
        <dbReference type="EMBL" id="MFC1800052.1"/>
    </source>
</evidence>
<dbReference type="NCBIfam" id="NF033709">
    <property type="entry name" value="PorV_fam"/>
    <property type="match status" value="1"/>
</dbReference>
<organism evidence="2 3">
    <name type="scientific">Eiseniibacteriota bacterium</name>
    <dbReference type="NCBI Taxonomy" id="2212470"/>
    <lineage>
        <taxon>Bacteria</taxon>
        <taxon>Candidatus Eiseniibacteriota</taxon>
    </lineage>
</organism>
<protein>
    <submittedName>
        <fullName evidence="2">PorV/PorQ family protein</fullName>
    </submittedName>
</protein>
<dbReference type="InterPro" id="IPR045741">
    <property type="entry name" value="PorV"/>
</dbReference>
<name>A0ABV6YQ58_UNCEI</name>
<reference evidence="2 3" key="1">
    <citation type="submission" date="2024-09" db="EMBL/GenBank/DDBJ databases">
        <authorList>
            <person name="D'Angelo T."/>
        </authorList>
    </citation>
    <scope>NUCLEOTIDE SEQUENCE [LARGE SCALE GENOMIC DNA]</scope>
    <source>
        <strain evidence="2">SAG AM-311-F02</strain>
    </source>
</reference>
<dbReference type="Gene3D" id="2.40.160.60">
    <property type="entry name" value="Outer membrane protein transport protein (OMPP1/FadL/TodX)"/>
    <property type="match status" value="1"/>
</dbReference>
<gene>
    <name evidence="2" type="ORF">ACFL2Z_03970</name>
</gene>